<reference evidence="2 3" key="1">
    <citation type="journal article" date="2015" name="Genome Biol. Evol.">
        <title>Comparative Genomics of a Bacterivorous Green Alga Reveals Evolutionary Causalities and Consequences of Phago-Mixotrophic Mode of Nutrition.</title>
        <authorList>
            <person name="Burns J.A."/>
            <person name="Paasch A."/>
            <person name="Narechania A."/>
            <person name="Kim E."/>
        </authorList>
    </citation>
    <scope>NUCLEOTIDE SEQUENCE [LARGE SCALE GENOMIC DNA]</scope>
    <source>
        <strain evidence="2 3">PLY_AMNH</strain>
    </source>
</reference>
<feature type="compositionally biased region" description="Polar residues" evidence="1">
    <location>
        <begin position="1"/>
        <end position="14"/>
    </location>
</feature>
<dbReference type="EMBL" id="LGRX02005949">
    <property type="protein sequence ID" value="KAK3277744.1"/>
    <property type="molecule type" value="Genomic_DNA"/>
</dbReference>
<evidence type="ECO:0000313" key="2">
    <source>
        <dbReference type="EMBL" id="KAK3277744.1"/>
    </source>
</evidence>
<name>A0AAE0LAJ4_9CHLO</name>
<dbReference type="AlphaFoldDB" id="A0AAE0LAJ4"/>
<keyword evidence="3" id="KW-1185">Reference proteome</keyword>
<feature type="region of interest" description="Disordered" evidence="1">
    <location>
        <begin position="1"/>
        <end position="33"/>
    </location>
</feature>
<proteinExistence type="predicted"/>
<gene>
    <name evidence="2" type="ORF">CYMTET_14264</name>
</gene>
<protein>
    <submittedName>
        <fullName evidence="2">Uncharacterized protein</fullName>
    </submittedName>
</protein>
<accession>A0AAE0LAJ4</accession>
<organism evidence="2 3">
    <name type="scientific">Cymbomonas tetramitiformis</name>
    <dbReference type="NCBI Taxonomy" id="36881"/>
    <lineage>
        <taxon>Eukaryota</taxon>
        <taxon>Viridiplantae</taxon>
        <taxon>Chlorophyta</taxon>
        <taxon>Pyramimonadophyceae</taxon>
        <taxon>Pyramimonadales</taxon>
        <taxon>Pyramimonadaceae</taxon>
        <taxon>Cymbomonas</taxon>
    </lineage>
</organism>
<dbReference type="Proteomes" id="UP001190700">
    <property type="component" value="Unassembled WGS sequence"/>
</dbReference>
<sequence>MNLGSNNAREQNSPGLGESQGRNAFGGAPALIRGQRVEEKVVPEVVVPEEGPMAAEKGEEASYGPLVPYRRGGVKGVGIRRARKQGEAVGPSDGDRMKGTPGAGGEVEGTLSTSLRGGQWGRCGRKGGAEEAEEAAGGTRMGEGDVRSMKG</sequence>
<comment type="caution">
    <text evidence="2">The sequence shown here is derived from an EMBL/GenBank/DDBJ whole genome shotgun (WGS) entry which is preliminary data.</text>
</comment>
<feature type="region of interest" description="Disordered" evidence="1">
    <location>
        <begin position="76"/>
        <end position="151"/>
    </location>
</feature>
<feature type="non-terminal residue" evidence="2">
    <location>
        <position position="151"/>
    </location>
</feature>
<evidence type="ECO:0000313" key="3">
    <source>
        <dbReference type="Proteomes" id="UP001190700"/>
    </source>
</evidence>
<feature type="compositionally biased region" description="Basic and acidic residues" evidence="1">
    <location>
        <begin position="142"/>
        <end position="151"/>
    </location>
</feature>
<evidence type="ECO:0000256" key="1">
    <source>
        <dbReference type="SAM" id="MobiDB-lite"/>
    </source>
</evidence>